<dbReference type="GeneID" id="5000394"/>
<keyword evidence="3" id="KW-1185">Reference proteome</keyword>
<dbReference type="Gramene" id="ABO94579">
    <property type="protein sequence ID" value="ABO94579"/>
    <property type="gene ID" value="OSTLU_14059"/>
</dbReference>
<name>A4RTN3_OSTLU</name>
<dbReference type="AlphaFoldDB" id="A4RTN3"/>
<dbReference type="RefSeq" id="XP_001416286.1">
    <property type="nucleotide sequence ID" value="XM_001416249.1"/>
</dbReference>
<accession>A4RTN3</accession>
<feature type="region of interest" description="Disordered" evidence="1">
    <location>
        <begin position="1"/>
        <end position="28"/>
    </location>
</feature>
<feature type="region of interest" description="Disordered" evidence="1">
    <location>
        <begin position="39"/>
        <end position="58"/>
    </location>
</feature>
<reference evidence="2 3" key="1">
    <citation type="journal article" date="2007" name="Proc. Natl. Acad. Sci. U.S.A.">
        <title>The tiny eukaryote Ostreococcus provides genomic insights into the paradox of plankton speciation.</title>
        <authorList>
            <person name="Palenik B."/>
            <person name="Grimwood J."/>
            <person name="Aerts A."/>
            <person name="Rouze P."/>
            <person name="Salamov A."/>
            <person name="Putnam N."/>
            <person name="Dupont C."/>
            <person name="Jorgensen R."/>
            <person name="Derelle E."/>
            <person name="Rombauts S."/>
            <person name="Zhou K."/>
            <person name="Otillar R."/>
            <person name="Merchant S.S."/>
            <person name="Podell S."/>
            <person name="Gaasterland T."/>
            <person name="Napoli C."/>
            <person name="Gendler K."/>
            <person name="Manuell A."/>
            <person name="Tai V."/>
            <person name="Vallon O."/>
            <person name="Piganeau G."/>
            <person name="Jancek S."/>
            <person name="Heijde M."/>
            <person name="Jabbari K."/>
            <person name="Bowler C."/>
            <person name="Lohr M."/>
            <person name="Robbens S."/>
            <person name="Werner G."/>
            <person name="Dubchak I."/>
            <person name="Pazour G.J."/>
            <person name="Ren Q."/>
            <person name="Paulsen I."/>
            <person name="Delwiche C."/>
            <person name="Schmutz J."/>
            <person name="Rokhsar D."/>
            <person name="Van de Peer Y."/>
            <person name="Moreau H."/>
            <person name="Grigoriev I.V."/>
        </authorList>
    </citation>
    <scope>NUCLEOTIDE SEQUENCE [LARGE SCALE GENOMIC DNA]</scope>
    <source>
        <strain evidence="2 3">CCE9901</strain>
    </source>
</reference>
<evidence type="ECO:0000256" key="1">
    <source>
        <dbReference type="SAM" id="MobiDB-lite"/>
    </source>
</evidence>
<dbReference type="HOGENOM" id="CLU_1954299_0_0_1"/>
<dbReference type="EMBL" id="CP000582">
    <property type="protein sequence ID" value="ABO94579.1"/>
    <property type="molecule type" value="Genomic_DNA"/>
</dbReference>
<dbReference type="PANTHER" id="PTHR36769:SF1">
    <property type="entry name" value="2,3-BISPHOSPHOGLYCERATE-DEPENDENT PHOSPHOGLYCERATE MUTASE"/>
    <property type="match status" value="1"/>
</dbReference>
<dbReference type="InterPro" id="IPR019034">
    <property type="entry name" value="UPF0390"/>
</dbReference>
<evidence type="ECO:0000313" key="3">
    <source>
        <dbReference type="Proteomes" id="UP000001568"/>
    </source>
</evidence>
<gene>
    <name evidence="2" type="ORF">OSTLU_14059</name>
</gene>
<dbReference type="Pfam" id="PF09495">
    <property type="entry name" value="DUF2462"/>
    <property type="match status" value="1"/>
</dbReference>
<dbReference type="OMA" id="NKRNEGS"/>
<feature type="compositionally biased region" description="Polar residues" evidence="1">
    <location>
        <begin position="121"/>
        <end position="130"/>
    </location>
</feature>
<dbReference type="KEGG" id="olu:OSTLU_14059"/>
<dbReference type="PANTHER" id="PTHR36769">
    <property type="entry name" value="2,3-BISPHOSPHOGLYCERATE-DEPENDENT PHOSPHOGLYCERATE MUTASE"/>
    <property type="match status" value="1"/>
</dbReference>
<protein>
    <submittedName>
        <fullName evidence="2">Uncharacterized protein</fullName>
    </submittedName>
</protein>
<dbReference type="OrthoDB" id="511222at2759"/>
<feature type="region of interest" description="Disordered" evidence="1">
    <location>
        <begin position="80"/>
        <end position="130"/>
    </location>
</feature>
<sequence length="130" mass="14165">MPQGQTLKSKAKRATGRVGAGKTKKVAANRHGKVIKQRKGKFAFSPSSTASVVSRHKQNADITRQVNEKNELEFSRRATASGGTFRLLKAPEGVELGEANRGPKPKKRAKPVVKTPAQLQAEKNASKWSY</sequence>
<evidence type="ECO:0000313" key="2">
    <source>
        <dbReference type="EMBL" id="ABO94579.1"/>
    </source>
</evidence>
<proteinExistence type="predicted"/>
<dbReference type="Proteomes" id="UP000001568">
    <property type="component" value="Chromosome 2"/>
</dbReference>
<organism evidence="2 3">
    <name type="scientific">Ostreococcus lucimarinus (strain CCE9901)</name>
    <dbReference type="NCBI Taxonomy" id="436017"/>
    <lineage>
        <taxon>Eukaryota</taxon>
        <taxon>Viridiplantae</taxon>
        <taxon>Chlorophyta</taxon>
        <taxon>Mamiellophyceae</taxon>
        <taxon>Mamiellales</taxon>
        <taxon>Bathycoccaceae</taxon>
        <taxon>Ostreococcus</taxon>
    </lineage>
</organism>